<keyword evidence="6" id="KW-0812">Transmembrane</keyword>
<evidence type="ECO:0000256" key="6">
    <source>
        <dbReference type="SAM" id="Phobius"/>
    </source>
</evidence>
<keyword evidence="4" id="KW-0378">Hydrolase</keyword>
<evidence type="ECO:0000256" key="5">
    <source>
        <dbReference type="ARBA" id="ARBA00022842"/>
    </source>
</evidence>
<evidence type="ECO:0000313" key="8">
    <source>
        <dbReference type="EMBL" id="HGB14958.1"/>
    </source>
</evidence>
<dbReference type="PANTHER" id="PTHR11603:SF147">
    <property type="entry name" value="MEMBRANE PROTEIN"/>
    <property type="match status" value="1"/>
</dbReference>
<dbReference type="InterPro" id="IPR029060">
    <property type="entry name" value="PIN-like_dom_sf"/>
</dbReference>
<dbReference type="CDD" id="cd09877">
    <property type="entry name" value="PIN_YacL-like"/>
    <property type="match status" value="1"/>
</dbReference>
<dbReference type="GO" id="GO:0004518">
    <property type="term" value="F:nuclease activity"/>
    <property type="evidence" value="ECO:0007669"/>
    <property type="project" value="UniProtKB-KW"/>
</dbReference>
<dbReference type="Pfam" id="PF01850">
    <property type="entry name" value="PIN"/>
    <property type="match status" value="1"/>
</dbReference>
<keyword evidence="2" id="KW-0808">Transferase</keyword>
<dbReference type="GO" id="GO:0016740">
    <property type="term" value="F:transferase activity"/>
    <property type="evidence" value="ECO:0007669"/>
    <property type="project" value="UniProtKB-KW"/>
</dbReference>
<dbReference type="SUPFAM" id="SSF88723">
    <property type="entry name" value="PIN domain-like"/>
    <property type="match status" value="1"/>
</dbReference>
<dbReference type="EMBL" id="DTHB01000048">
    <property type="protein sequence ID" value="HGB14958.1"/>
    <property type="molecule type" value="Genomic_DNA"/>
</dbReference>
<comment type="caution">
    <text evidence="8">The sequence shown here is derived from an EMBL/GenBank/DDBJ whole genome shotgun (WGS) entry which is preliminary data.</text>
</comment>
<dbReference type="SMART" id="SM00670">
    <property type="entry name" value="PINc"/>
    <property type="match status" value="1"/>
</dbReference>
<dbReference type="Gene3D" id="3.40.50.1010">
    <property type="entry name" value="5'-nuclease"/>
    <property type="match status" value="1"/>
</dbReference>
<evidence type="ECO:0000256" key="1">
    <source>
        <dbReference type="ARBA" id="ARBA00001946"/>
    </source>
</evidence>
<dbReference type="PANTHER" id="PTHR11603">
    <property type="entry name" value="AAA FAMILY ATPASE"/>
    <property type="match status" value="1"/>
</dbReference>
<sequence length="340" mass="36943">MLKKLAVLAVLGSICAVSGYFIGRQIPQLAQFNWAGWIGAAGGLLVAVLTLGLERAIRRIPLKTILGSTLGLLIGLGIAKLASYPFDQFLELPNLQIPLYIILYAIFGYVGLVLGGKKMTEVTAPFFLEPGKPPRKPLILLDTSVIIDGRIADIVDTGFLDGLFLVPKFILEELQHIADSPDDLRRGRGRRGLDILKRLQQKNNLKIEAIEDLPQTGADSKLVAVALNRGAKILTNDFNLHKVAEIQGVEVLNINQLANALRLAVLPGETLQVHIQREGKSQGQGVGYLDDGTMVVIENARRFIGKEVEVSVTSVLQTTAGRMIFSEIKNEGLSGVSRKV</sequence>
<dbReference type="InterPro" id="IPR002716">
    <property type="entry name" value="PIN_dom"/>
</dbReference>
<name>A0A7C3SLE8_9BACT</name>
<evidence type="ECO:0000259" key="7">
    <source>
        <dbReference type="PROSITE" id="PS50926"/>
    </source>
</evidence>
<feature type="transmembrane region" description="Helical" evidence="6">
    <location>
        <begin position="65"/>
        <end position="85"/>
    </location>
</feature>
<feature type="transmembrane region" description="Helical" evidence="6">
    <location>
        <begin position="97"/>
        <end position="115"/>
    </location>
</feature>
<protein>
    <submittedName>
        <fullName evidence="8">TRAM domain-containing protein</fullName>
    </submittedName>
</protein>
<dbReference type="Gene3D" id="2.40.50.140">
    <property type="entry name" value="Nucleic acid-binding proteins"/>
    <property type="match status" value="1"/>
</dbReference>
<keyword evidence="3" id="KW-0540">Nuclease</keyword>
<evidence type="ECO:0000256" key="3">
    <source>
        <dbReference type="ARBA" id="ARBA00022722"/>
    </source>
</evidence>
<dbReference type="AlphaFoldDB" id="A0A7C3SLE8"/>
<dbReference type="InterPro" id="IPR002792">
    <property type="entry name" value="TRAM_dom"/>
</dbReference>
<reference evidence="8" key="1">
    <citation type="journal article" date="2020" name="mSystems">
        <title>Genome- and Community-Level Interaction Insights into Carbon Utilization and Element Cycling Functions of Hydrothermarchaeota in Hydrothermal Sediment.</title>
        <authorList>
            <person name="Zhou Z."/>
            <person name="Liu Y."/>
            <person name="Xu W."/>
            <person name="Pan J."/>
            <person name="Luo Z.H."/>
            <person name="Li M."/>
        </authorList>
    </citation>
    <scope>NUCLEOTIDE SEQUENCE [LARGE SCALE GENOMIC DNA]</scope>
    <source>
        <strain evidence="8">SpSt-776</strain>
    </source>
</reference>
<accession>A0A7C3SLE8</accession>
<dbReference type="Pfam" id="PF01938">
    <property type="entry name" value="TRAM"/>
    <property type="match status" value="1"/>
</dbReference>
<organism evidence="8">
    <name type="scientific">Desulfobacca acetoxidans</name>
    <dbReference type="NCBI Taxonomy" id="60893"/>
    <lineage>
        <taxon>Bacteria</taxon>
        <taxon>Pseudomonadati</taxon>
        <taxon>Thermodesulfobacteriota</taxon>
        <taxon>Desulfobaccia</taxon>
        <taxon>Desulfobaccales</taxon>
        <taxon>Desulfobaccaceae</taxon>
        <taxon>Desulfobacca</taxon>
    </lineage>
</organism>
<keyword evidence="6" id="KW-1133">Transmembrane helix</keyword>
<gene>
    <name evidence="8" type="ORF">ENV62_06970</name>
</gene>
<dbReference type="GO" id="GO:0016787">
    <property type="term" value="F:hydrolase activity"/>
    <property type="evidence" value="ECO:0007669"/>
    <property type="project" value="UniProtKB-KW"/>
</dbReference>
<feature type="domain" description="TRAM" evidence="7">
    <location>
        <begin position="264"/>
        <end position="325"/>
    </location>
</feature>
<keyword evidence="6" id="KW-0472">Membrane</keyword>
<feature type="transmembrane region" description="Helical" evidence="6">
    <location>
        <begin position="35"/>
        <end position="53"/>
    </location>
</feature>
<keyword evidence="5" id="KW-0460">Magnesium</keyword>
<dbReference type="InterPro" id="IPR052041">
    <property type="entry name" value="Nucleic_acid_metab_PIN/TRAM"/>
</dbReference>
<dbReference type="PROSITE" id="PS50926">
    <property type="entry name" value="TRAM"/>
    <property type="match status" value="1"/>
</dbReference>
<dbReference type="InterPro" id="IPR012340">
    <property type="entry name" value="NA-bd_OB-fold"/>
</dbReference>
<proteinExistence type="predicted"/>
<evidence type="ECO:0000256" key="4">
    <source>
        <dbReference type="ARBA" id="ARBA00022801"/>
    </source>
</evidence>
<evidence type="ECO:0000256" key="2">
    <source>
        <dbReference type="ARBA" id="ARBA00022679"/>
    </source>
</evidence>
<comment type="cofactor">
    <cofactor evidence="1">
        <name>Mg(2+)</name>
        <dbReference type="ChEBI" id="CHEBI:18420"/>
    </cofactor>
</comment>